<dbReference type="Pfam" id="PF04892">
    <property type="entry name" value="VanZ"/>
    <property type="match status" value="1"/>
</dbReference>
<keyword evidence="1" id="KW-1133">Transmembrane helix</keyword>
<feature type="transmembrane region" description="Helical" evidence="1">
    <location>
        <begin position="106"/>
        <end position="128"/>
    </location>
</feature>
<keyword evidence="4" id="KW-1185">Reference proteome</keyword>
<protein>
    <submittedName>
        <fullName evidence="3">VanZ family protein</fullName>
    </submittedName>
</protein>
<accession>A0ABW1V4U8</accession>
<dbReference type="InterPro" id="IPR053150">
    <property type="entry name" value="Teicoplanin_resist-assoc"/>
</dbReference>
<evidence type="ECO:0000313" key="3">
    <source>
        <dbReference type="EMBL" id="MFC6333630.1"/>
    </source>
</evidence>
<keyword evidence="1" id="KW-0812">Transmembrane</keyword>
<reference evidence="4" key="1">
    <citation type="journal article" date="2019" name="Int. J. Syst. Evol. Microbiol.">
        <title>The Global Catalogue of Microorganisms (GCM) 10K type strain sequencing project: providing services to taxonomists for standard genome sequencing and annotation.</title>
        <authorList>
            <consortium name="The Broad Institute Genomics Platform"/>
            <consortium name="The Broad Institute Genome Sequencing Center for Infectious Disease"/>
            <person name="Wu L."/>
            <person name="Ma J."/>
        </authorList>
    </citation>
    <scope>NUCLEOTIDE SEQUENCE [LARGE SCALE GENOMIC DNA]</scope>
    <source>
        <strain evidence="4">PCU 280</strain>
    </source>
</reference>
<feature type="transmembrane region" description="Helical" evidence="1">
    <location>
        <begin position="80"/>
        <end position="99"/>
    </location>
</feature>
<feature type="transmembrane region" description="Helical" evidence="1">
    <location>
        <begin position="7"/>
        <end position="29"/>
    </location>
</feature>
<dbReference type="PANTHER" id="PTHR36834:SF1">
    <property type="entry name" value="INTEGRAL MEMBRANE PROTEIN"/>
    <property type="match status" value="1"/>
</dbReference>
<evidence type="ECO:0000259" key="2">
    <source>
        <dbReference type="Pfam" id="PF04892"/>
    </source>
</evidence>
<organism evidence="3 4">
    <name type="scientific">Paenibacillus septentrionalis</name>
    <dbReference type="NCBI Taxonomy" id="429342"/>
    <lineage>
        <taxon>Bacteria</taxon>
        <taxon>Bacillati</taxon>
        <taxon>Bacillota</taxon>
        <taxon>Bacilli</taxon>
        <taxon>Bacillales</taxon>
        <taxon>Paenibacillaceae</taxon>
        <taxon>Paenibacillus</taxon>
    </lineage>
</organism>
<feature type="transmembrane region" description="Helical" evidence="1">
    <location>
        <begin position="134"/>
        <end position="152"/>
    </location>
</feature>
<gene>
    <name evidence="3" type="ORF">ACFP56_13460</name>
</gene>
<dbReference type="RefSeq" id="WP_379235299.1">
    <property type="nucleotide sequence ID" value="NZ_JBHSTE010000004.1"/>
</dbReference>
<feature type="domain" description="VanZ-like" evidence="2">
    <location>
        <begin position="18"/>
        <end position="151"/>
    </location>
</feature>
<name>A0ABW1V4U8_9BACL</name>
<evidence type="ECO:0000313" key="4">
    <source>
        <dbReference type="Proteomes" id="UP001596233"/>
    </source>
</evidence>
<proteinExistence type="predicted"/>
<dbReference type="EMBL" id="JBHSTE010000004">
    <property type="protein sequence ID" value="MFC6333630.1"/>
    <property type="molecule type" value="Genomic_DNA"/>
</dbReference>
<keyword evidence="1" id="KW-0472">Membrane</keyword>
<comment type="caution">
    <text evidence="3">The sequence shown here is derived from an EMBL/GenBank/DDBJ whole genome shotgun (WGS) entry which is preliminary data.</text>
</comment>
<dbReference type="PANTHER" id="PTHR36834">
    <property type="entry name" value="MEMBRANE PROTEIN-RELATED"/>
    <property type="match status" value="1"/>
</dbReference>
<dbReference type="InterPro" id="IPR006976">
    <property type="entry name" value="VanZ-like"/>
</dbReference>
<sequence>MGLRRVLLYAVFALNVYMLLVIILFKISIPQLNSIVQQIQLVMERPSMLEGRWLTANFTPFATIKESFSRNLAPIQWLNLYGNIAIFIPTGLIAAILYAKHPFTNAVFVSFIISLSLESLQLFLLMGSFDIDDLLLNTSGGAVGGLLALIVFRLRGPAKAVTAEESI</sequence>
<dbReference type="Proteomes" id="UP001596233">
    <property type="component" value="Unassembled WGS sequence"/>
</dbReference>
<evidence type="ECO:0000256" key="1">
    <source>
        <dbReference type="SAM" id="Phobius"/>
    </source>
</evidence>